<keyword evidence="13 19" id="KW-1133">Transmembrane helix</keyword>
<sequence>MSNIIKRSLTGIIYIAVMLGGTLLHPIIFAVVFATLLFITQYEFYALVEKAGHHPSRIIGSIFGVIFFLICFGLSNNYLPRQFGFTFIPIVVVLLIVEIFRSNKHTLENGGFSTLGFAYIALPFSLMNFVVNTTINGQNTFYPWILVGVFFILWINDSAAYLVGTQFGKHKMCKNISPAKSWEGLIGGAVFAVIMGIVNSVMFQAVSMVSWIAIAILTVVFGTLGDLFESKIKREIDVKDSGTFLPGHGGFLDRLDSLLFVIPAIFIWLIFTGNV</sequence>
<dbReference type="KEGG" id="drc:G0Q07_19365"/>
<dbReference type="PANTHER" id="PTHR46382:SF1">
    <property type="entry name" value="PHOSPHATIDATE CYTIDYLYLTRANSFERASE"/>
    <property type="match status" value="1"/>
</dbReference>
<feature type="transmembrane region" description="Helical" evidence="19">
    <location>
        <begin position="209"/>
        <end position="230"/>
    </location>
</feature>
<comment type="catalytic activity">
    <reaction evidence="1 18">
        <text>a 1,2-diacyl-sn-glycero-3-phosphate + CTP + H(+) = a CDP-1,2-diacyl-sn-glycerol + diphosphate</text>
        <dbReference type="Rhea" id="RHEA:16229"/>
        <dbReference type="ChEBI" id="CHEBI:15378"/>
        <dbReference type="ChEBI" id="CHEBI:33019"/>
        <dbReference type="ChEBI" id="CHEBI:37563"/>
        <dbReference type="ChEBI" id="CHEBI:58332"/>
        <dbReference type="ChEBI" id="CHEBI:58608"/>
        <dbReference type="EC" id="2.7.7.41"/>
    </reaction>
</comment>
<evidence type="ECO:0000256" key="3">
    <source>
        <dbReference type="ARBA" id="ARBA00005119"/>
    </source>
</evidence>
<evidence type="ECO:0000256" key="16">
    <source>
        <dbReference type="ARBA" id="ARBA00023209"/>
    </source>
</evidence>
<reference evidence="20 21" key="1">
    <citation type="submission" date="2020-02" db="EMBL/GenBank/DDBJ databases">
        <title>Genome sequencing for Draconibacterium sp. strain M1.</title>
        <authorList>
            <person name="Park S.-J."/>
        </authorList>
    </citation>
    <scope>NUCLEOTIDE SEQUENCE [LARGE SCALE GENOMIC DNA]</scope>
    <source>
        <strain evidence="20 21">M1</strain>
    </source>
</reference>
<evidence type="ECO:0000256" key="8">
    <source>
        <dbReference type="ARBA" id="ARBA00022475"/>
    </source>
</evidence>
<comment type="pathway">
    <text evidence="4">Lipid metabolism.</text>
</comment>
<keyword evidence="11 18" id="KW-0812">Transmembrane</keyword>
<evidence type="ECO:0000256" key="14">
    <source>
        <dbReference type="ARBA" id="ARBA00023098"/>
    </source>
</evidence>
<evidence type="ECO:0000313" key="20">
    <source>
        <dbReference type="EMBL" id="QIA09732.1"/>
    </source>
</evidence>
<gene>
    <name evidence="20" type="ORF">G0Q07_19365</name>
</gene>
<dbReference type="RefSeq" id="WP_163348701.1">
    <property type="nucleotide sequence ID" value="NZ_CP048409.1"/>
</dbReference>
<keyword evidence="15 19" id="KW-0472">Membrane</keyword>
<evidence type="ECO:0000256" key="11">
    <source>
        <dbReference type="ARBA" id="ARBA00022692"/>
    </source>
</evidence>
<evidence type="ECO:0000256" key="15">
    <source>
        <dbReference type="ARBA" id="ARBA00023136"/>
    </source>
</evidence>
<keyword evidence="9" id="KW-0444">Lipid biosynthesis</keyword>
<evidence type="ECO:0000256" key="5">
    <source>
        <dbReference type="ARBA" id="ARBA00010185"/>
    </source>
</evidence>
<keyword evidence="21" id="KW-1185">Reference proteome</keyword>
<dbReference type="AlphaFoldDB" id="A0A6C0RIQ1"/>
<proteinExistence type="inferred from homology"/>
<dbReference type="InterPro" id="IPR000374">
    <property type="entry name" value="PC_trans"/>
</dbReference>
<evidence type="ECO:0000256" key="12">
    <source>
        <dbReference type="ARBA" id="ARBA00022695"/>
    </source>
</evidence>
<accession>A0A6C0RIQ1</accession>
<evidence type="ECO:0000313" key="21">
    <source>
        <dbReference type="Proteomes" id="UP000474630"/>
    </source>
</evidence>
<evidence type="ECO:0000256" key="10">
    <source>
        <dbReference type="ARBA" id="ARBA00022679"/>
    </source>
</evidence>
<feature type="transmembrane region" description="Helical" evidence="19">
    <location>
        <begin position="184"/>
        <end position="203"/>
    </location>
</feature>
<keyword evidence="8" id="KW-1003">Cell membrane</keyword>
<evidence type="ECO:0000256" key="6">
    <source>
        <dbReference type="ARBA" id="ARBA00012487"/>
    </source>
</evidence>
<dbReference type="Proteomes" id="UP000474630">
    <property type="component" value="Chromosome"/>
</dbReference>
<evidence type="ECO:0000256" key="7">
    <source>
        <dbReference type="ARBA" id="ARBA00019373"/>
    </source>
</evidence>
<keyword evidence="17" id="KW-1208">Phospholipid metabolism</keyword>
<keyword evidence="16" id="KW-0594">Phospholipid biosynthesis</keyword>
<evidence type="ECO:0000256" key="19">
    <source>
        <dbReference type="SAM" id="Phobius"/>
    </source>
</evidence>
<evidence type="ECO:0000256" key="13">
    <source>
        <dbReference type="ARBA" id="ARBA00022989"/>
    </source>
</evidence>
<dbReference type="EMBL" id="CP048409">
    <property type="protein sequence ID" value="QIA09732.1"/>
    <property type="molecule type" value="Genomic_DNA"/>
</dbReference>
<feature type="transmembrane region" description="Helical" evidence="19">
    <location>
        <begin position="251"/>
        <end position="271"/>
    </location>
</feature>
<comment type="subcellular location">
    <subcellularLocation>
        <location evidence="2">Cell membrane</location>
        <topology evidence="2">Multi-pass membrane protein</topology>
    </subcellularLocation>
</comment>
<dbReference type="Pfam" id="PF01148">
    <property type="entry name" value="CTP_transf_1"/>
    <property type="match status" value="1"/>
</dbReference>
<keyword evidence="14" id="KW-0443">Lipid metabolism</keyword>
<dbReference type="UniPathway" id="UPA00557">
    <property type="reaction ID" value="UER00614"/>
</dbReference>
<dbReference type="EC" id="2.7.7.41" evidence="6 18"/>
<evidence type="ECO:0000256" key="1">
    <source>
        <dbReference type="ARBA" id="ARBA00001698"/>
    </source>
</evidence>
<feature type="transmembrane region" description="Helical" evidence="19">
    <location>
        <begin position="112"/>
        <end position="135"/>
    </location>
</feature>
<feature type="transmembrane region" description="Helical" evidence="19">
    <location>
        <begin position="82"/>
        <end position="100"/>
    </location>
</feature>
<dbReference type="PROSITE" id="PS01315">
    <property type="entry name" value="CDS"/>
    <property type="match status" value="1"/>
</dbReference>
<dbReference type="GO" id="GO:0005886">
    <property type="term" value="C:plasma membrane"/>
    <property type="evidence" value="ECO:0007669"/>
    <property type="project" value="UniProtKB-SubCell"/>
</dbReference>
<name>A0A6C0RIQ1_9BACT</name>
<evidence type="ECO:0000256" key="4">
    <source>
        <dbReference type="ARBA" id="ARBA00005189"/>
    </source>
</evidence>
<evidence type="ECO:0000256" key="18">
    <source>
        <dbReference type="RuleBase" id="RU003938"/>
    </source>
</evidence>
<dbReference type="GO" id="GO:0016024">
    <property type="term" value="P:CDP-diacylglycerol biosynthetic process"/>
    <property type="evidence" value="ECO:0007669"/>
    <property type="project" value="UniProtKB-UniPathway"/>
</dbReference>
<evidence type="ECO:0000256" key="9">
    <source>
        <dbReference type="ARBA" id="ARBA00022516"/>
    </source>
</evidence>
<comment type="pathway">
    <text evidence="3 18">Phospholipid metabolism; CDP-diacylglycerol biosynthesis; CDP-diacylglycerol from sn-glycerol 3-phosphate: step 3/3.</text>
</comment>
<feature type="transmembrane region" description="Helical" evidence="19">
    <location>
        <begin position="58"/>
        <end position="76"/>
    </location>
</feature>
<dbReference type="GO" id="GO:0004605">
    <property type="term" value="F:phosphatidate cytidylyltransferase activity"/>
    <property type="evidence" value="ECO:0007669"/>
    <property type="project" value="UniProtKB-EC"/>
</dbReference>
<dbReference type="PANTHER" id="PTHR46382">
    <property type="entry name" value="PHOSPHATIDATE CYTIDYLYLTRANSFERASE"/>
    <property type="match status" value="1"/>
</dbReference>
<evidence type="ECO:0000256" key="2">
    <source>
        <dbReference type="ARBA" id="ARBA00004651"/>
    </source>
</evidence>
<feature type="transmembrane region" description="Helical" evidence="19">
    <location>
        <begin position="141"/>
        <end position="163"/>
    </location>
</feature>
<comment type="similarity">
    <text evidence="5 18">Belongs to the CDS family.</text>
</comment>
<feature type="transmembrane region" description="Helical" evidence="19">
    <location>
        <begin position="12"/>
        <end position="38"/>
    </location>
</feature>
<evidence type="ECO:0000256" key="17">
    <source>
        <dbReference type="ARBA" id="ARBA00023264"/>
    </source>
</evidence>
<organism evidence="20 21">
    <name type="scientific">Draconibacterium halophilum</name>
    <dbReference type="NCBI Taxonomy" id="2706887"/>
    <lineage>
        <taxon>Bacteria</taxon>
        <taxon>Pseudomonadati</taxon>
        <taxon>Bacteroidota</taxon>
        <taxon>Bacteroidia</taxon>
        <taxon>Marinilabiliales</taxon>
        <taxon>Prolixibacteraceae</taxon>
        <taxon>Draconibacterium</taxon>
    </lineage>
</organism>
<keyword evidence="10 18" id="KW-0808">Transferase</keyword>
<protein>
    <recommendedName>
        <fullName evidence="7 18">Phosphatidate cytidylyltransferase</fullName>
        <ecNumber evidence="6 18">2.7.7.41</ecNumber>
    </recommendedName>
</protein>
<keyword evidence="12 18" id="KW-0548">Nucleotidyltransferase</keyword>